<dbReference type="EMBL" id="FMYL01000008">
    <property type="protein sequence ID" value="SDC03842.1"/>
    <property type="molecule type" value="Genomic_DNA"/>
</dbReference>
<dbReference type="InterPro" id="IPR022838">
    <property type="entry name" value="GTP_cyclohydrolase_FolE2"/>
</dbReference>
<dbReference type="PANTHER" id="PTHR36445:SF1">
    <property type="entry name" value="GTP CYCLOHYDROLASE MPTA"/>
    <property type="match status" value="1"/>
</dbReference>
<feature type="site" description="May be catalytically important" evidence="2">
    <location>
        <position position="147"/>
    </location>
</feature>
<keyword evidence="4" id="KW-1185">Reference proteome</keyword>
<name>A0A1G6IBD5_9GAMM</name>
<accession>A0A1G6IBD5</accession>
<comment type="function">
    <text evidence="2">Converts GTP to 7,8-dihydroneopterin triphosphate.</text>
</comment>
<dbReference type="NCBIfam" id="NF010200">
    <property type="entry name" value="PRK13674.1-1"/>
    <property type="match status" value="1"/>
</dbReference>
<reference evidence="4" key="1">
    <citation type="submission" date="2016-09" db="EMBL/GenBank/DDBJ databases">
        <authorList>
            <person name="Varghese N."/>
            <person name="Submissions S."/>
        </authorList>
    </citation>
    <scope>NUCLEOTIDE SEQUENCE [LARGE SCALE GENOMIC DNA]</scope>
    <source>
        <strain evidence="4">ANC 4422</strain>
    </source>
</reference>
<dbReference type="Pfam" id="PF02649">
    <property type="entry name" value="GCHY-1"/>
    <property type="match status" value="1"/>
</dbReference>
<evidence type="ECO:0000256" key="1">
    <source>
        <dbReference type="ARBA" id="ARBA00022801"/>
    </source>
</evidence>
<keyword evidence="1 2" id="KW-0378">Hydrolase</keyword>
<organism evidence="3 4">
    <name type="scientific">Acinetobacter boissieri</name>
    <dbReference type="NCBI Taxonomy" id="1219383"/>
    <lineage>
        <taxon>Bacteria</taxon>
        <taxon>Pseudomonadati</taxon>
        <taxon>Pseudomonadota</taxon>
        <taxon>Gammaproteobacteria</taxon>
        <taxon>Moraxellales</taxon>
        <taxon>Moraxellaceae</taxon>
        <taxon>Acinetobacter</taxon>
    </lineage>
</organism>
<proteinExistence type="inferred from homology"/>
<dbReference type="Proteomes" id="UP000242501">
    <property type="component" value="Unassembled WGS sequence"/>
</dbReference>
<comment type="catalytic activity">
    <reaction evidence="2">
        <text>GTP + H2O = 7,8-dihydroneopterin 3'-triphosphate + formate + H(+)</text>
        <dbReference type="Rhea" id="RHEA:17473"/>
        <dbReference type="ChEBI" id="CHEBI:15377"/>
        <dbReference type="ChEBI" id="CHEBI:15378"/>
        <dbReference type="ChEBI" id="CHEBI:15740"/>
        <dbReference type="ChEBI" id="CHEBI:37565"/>
        <dbReference type="ChEBI" id="CHEBI:58462"/>
        <dbReference type="EC" id="3.5.4.16"/>
    </reaction>
</comment>
<evidence type="ECO:0000313" key="3">
    <source>
        <dbReference type="EMBL" id="SDC03842.1"/>
    </source>
</evidence>
<dbReference type="PANTHER" id="PTHR36445">
    <property type="entry name" value="GTP CYCLOHYDROLASE MPTA"/>
    <property type="match status" value="1"/>
</dbReference>
<gene>
    <name evidence="2" type="primary">folE2</name>
    <name evidence="3" type="ORF">SAMN05421733_10846</name>
</gene>
<protein>
    <recommendedName>
        <fullName evidence="2">GTP cyclohydrolase FolE2</fullName>
        <ecNumber evidence="2">3.5.4.16</ecNumber>
    </recommendedName>
</protein>
<dbReference type="HAMAP" id="MF_01527_B">
    <property type="entry name" value="GTP_cyclohydrol_B"/>
    <property type="match status" value="1"/>
</dbReference>
<dbReference type="EC" id="3.5.4.16" evidence="2"/>
<dbReference type="GO" id="GO:0046654">
    <property type="term" value="P:tetrahydrofolate biosynthetic process"/>
    <property type="evidence" value="ECO:0007669"/>
    <property type="project" value="UniProtKB-UniRule"/>
</dbReference>
<evidence type="ECO:0000256" key="2">
    <source>
        <dbReference type="HAMAP-Rule" id="MF_01527"/>
    </source>
</evidence>
<dbReference type="InterPro" id="IPR003801">
    <property type="entry name" value="GTP_cyclohydrolase_FolE2/MptA"/>
</dbReference>
<comment type="pathway">
    <text evidence="2">Cofactor biosynthesis; 7,8-dihydroneopterin triphosphate biosynthesis; 7,8-dihydroneopterin triphosphate from GTP: step 1/1.</text>
</comment>
<dbReference type="Gene3D" id="3.10.270.10">
    <property type="entry name" value="Urate Oxidase"/>
    <property type="match status" value="1"/>
</dbReference>
<dbReference type="OrthoDB" id="239637at2"/>
<evidence type="ECO:0000313" key="4">
    <source>
        <dbReference type="Proteomes" id="UP000242501"/>
    </source>
</evidence>
<dbReference type="STRING" id="1219383.SAMN05421733_10846"/>
<dbReference type="UniPathway" id="UPA00848">
    <property type="reaction ID" value="UER00151"/>
</dbReference>
<dbReference type="RefSeq" id="WP_092748852.1">
    <property type="nucleotide sequence ID" value="NZ_FMYL01000008.1"/>
</dbReference>
<comment type="similarity">
    <text evidence="2">Belongs to the GTP cyclohydrolase IV family.</text>
</comment>
<sequence length="289" mass="33052">MPLPDISTQHLPQHFSPLNWVGMEKIALPLLFNNQPILSHADIHINVPKENVKGIHMSRIFLQLQQLKNITASTIKEQLEQIITTHQNDNTNQARLILHFKLPIQQYALKTPEISGWKYYPVMVEAQLTSTQFNLDYTVEIEYSSTCPCSAALSRQIITDQFTHDFETSNQINKSDVVNWITQHGSLATPHSQRSTAAITIRQSTDLNFYQMIESIEHTLQTATQTAVKRADEQAFAQHNGQNLMFVEDAARRIGHTLNQSYSKWQVKVTHYESLHSHNAVAYLDHTIT</sequence>
<dbReference type="GO" id="GO:0003934">
    <property type="term" value="F:GTP cyclohydrolase I activity"/>
    <property type="evidence" value="ECO:0007669"/>
    <property type="project" value="UniProtKB-UniRule"/>
</dbReference>
<dbReference type="AlphaFoldDB" id="A0A1G6IBD5"/>